<protein>
    <submittedName>
        <fullName evidence="2">Uncharacterized protein</fullName>
    </submittedName>
</protein>
<sequence>MRAPTGSHRTPAILPLRATTAGETLDSAITLLRRRALPLLPVAALLAAAEQALLAHLRTRSGLLPPFYLPAGDLGGWWRTVATGLALEVGIVALLGAYAGAAAGPALLGHAADGRRLWLRTRPCSTVPVALLLGVLAWPAAFLGMAGLLVLVALSGPVTPVLTMDRVRGPLAALRRSAVLCAGAGLRVARIRLLGYLSWLAIRFALGTGWLAVAELVPGLPGDSGAAWRDWAVPVAWAAANTVAYAALACLDAVLLVDARIRGEGLDILLGRVRAHGGDDAAALVVAR</sequence>
<comment type="caution">
    <text evidence="2">The sequence shown here is derived from an EMBL/GenBank/DDBJ whole genome shotgun (WGS) entry which is preliminary data.</text>
</comment>
<feature type="transmembrane region" description="Helical" evidence="1">
    <location>
        <begin position="129"/>
        <end position="153"/>
    </location>
</feature>
<keyword evidence="3" id="KW-1185">Reference proteome</keyword>
<evidence type="ECO:0000313" key="2">
    <source>
        <dbReference type="EMBL" id="TWG12711.1"/>
    </source>
</evidence>
<keyword evidence="1" id="KW-0812">Transmembrane</keyword>
<keyword evidence="1" id="KW-1133">Transmembrane helix</keyword>
<dbReference type="Proteomes" id="UP000320239">
    <property type="component" value="Unassembled WGS sequence"/>
</dbReference>
<keyword evidence="1" id="KW-0472">Membrane</keyword>
<evidence type="ECO:0000313" key="3">
    <source>
        <dbReference type="Proteomes" id="UP000320239"/>
    </source>
</evidence>
<dbReference type="EMBL" id="VIWY01000005">
    <property type="protein sequence ID" value="TWG12711.1"/>
    <property type="molecule type" value="Genomic_DNA"/>
</dbReference>
<dbReference type="RefSeq" id="WP_122978742.1">
    <property type="nucleotide sequence ID" value="NZ_BOMX01000088.1"/>
</dbReference>
<gene>
    <name evidence="2" type="ORF">FHX34_105579</name>
</gene>
<evidence type="ECO:0000256" key="1">
    <source>
        <dbReference type="SAM" id="Phobius"/>
    </source>
</evidence>
<proteinExistence type="predicted"/>
<reference evidence="2 3" key="1">
    <citation type="submission" date="2019-06" db="EMBL/GenBank/DDBJ databases">
        <title>Sequencing the genomes of 1000 actinobacteria strains.</title>
        <authorList>
            <person name="Klenk H.-P."/>
        </authorList>
    </citation>
    <scope>NUCLEOTIDE SEQUENCE [LARGE SCALE GENOMIC DNA]</scope>
    <source>
        <strain evidence="2 3">DSM 43866</strain>
    </source>
</reference>
<accession>A0A561VM53</accession>
<organism evidence="2 3">
    <name type="scientific">Actinoplanes teichomyceticus</name>
    <dbReference type="NCBI Taxonomy" id="1867"/>
    <lineage>
        <taxon>Bacteria</taxon>
        <taxon>Bacillati</taxon>
        <taxon>Actinomycetota</taxon>
        <taxon>Actinomycetes</taxon>
        <taxon>Micromonosporales</taxon>
        <taxon>Micromonosporaceae</taxon>
        <taxon>Actinoplanes</taxon>
    </lineage>
</organism>
<dbReference type="OrthoDB" id="3405519at2"/>
<feature type="transmembrane region" description="Helical" evidence="1">
    <location>
        <begin position="196"/>
        <end position="214"/>
    </location>
</feature>
<name>A0A561VM53_ACTTI</name>
<feature type="transmembrane region" description="Helical" evidence="1">
    <location>
        <begin position="234"/>
        <end position="257"/>
    </location>
</feature>
<feature type="transmembrane region" description="Helical" evidence="1">
    <location>
        <begin position="77"/>
        <end position="108"/>
    </location>
</feature>
<dbReference type="AlphaFoldDB" id="A0A561VM53"/>